<dbReference type="AlphaFoldDB" id="A0A9P5TR75"/>
<evidence type="ECO:0000256" key="3">
    <source>
        <dbReference type="ARBA" id="ARBA00022679"/>
    </source>
</evidence>
<evidence type="ECO:0000313" key="7">
    <source>
        <dbReference type="EMBL" id="KAF8906800.1"/>
    </source>
</evidence>
<comment type="similarity">
    <text evidence="1 6">Belongs to the protein prenyltransferase subunit alpha family.</text>
</comment>
<keyword evidence="3 6" id="KW-0808">Transferase</keyword>
<keyword evidence="4" id="KW-0677">Repeat</keyword>
<sequence>MLEKYKCDRSQSQLSHLLADRSYHQTKMHGIKRARLTEEEREARRRRELSKTDEFTKLSDATLARKKERDWSRDAFDLTTRLLQINPEFYTIWNYRRLILLNGLFVNAPAELVKDILLDELGMTMSALKAHPKVYWIWNHRRWCLEQIPYGPGPVSESHMLWVQVNFTVSILVVTRSSPRSILVPIRN</sequence>
<dbReference type="PROSITE" id="PS51147">
    <property type="entry name" value="PFTA"/>
    <property type="match status" value="2"/>
</dbReference>
<protein>
    <recommendedName>
        <fullName evidence="6">Geranylgeranyl transferase type-2 subunit alpha</fullName>
        <ecNumber evidence="6">2.5.1.60</ecNumber>
    </recommendedName>
    <alternativeName>
        <fullName evidence="6">Geranylgeranyl transferase type II subunit alpha</fullName>
    </alternativeName>
</protein>
<keyword evidence="8" id="KW-1185">Reference proteome</keyword>
<dbReference type="GO" id="GO:0005968">
    <property type="term" value="C:Rab-protein geranylgeranyltransferase complex"/>
    <property type="evidence" value="ECO:0007669"/>
    <property type="project" value="TreeGrafter"/>
</dbReference>
<dbReference type="GO" id="GO:0097354">
    <property type="term" value="P:prenylation"/>
    <property type="evidence" value="ECO:0007669"/>
    <property type="project" value="UniProtKB-UniRule"/>
</dbReference>
<reference evidence="7" key="1">
    <citation type="submission" date="2020-11" db="EMBL/GenBank/DDBJ databases">
        <authorList>
            <consortium name="DOE Joint Genome Institute"/>
            <person name="Ahrendt S."/>
            <person name="Riley R."/>
            <person name="Andreopoulos W."/>
            <person name="LaButti K."/>
            <person name="Pangilinan J."/>
            <person name="Ruiz-duenas F.J."/>
            <person name="Barrasa J.M."/>
            <person name="Sanchez-Garcia M."/>
            <person name="Camarero S."/>
            <person name="Miyauchi S."/>
            <person name="Serrano A."/>
            <person name="Linde D."/>
            <person name="Babiker R."/>
            <person name="Drula E."/>
            <person name="Ayuso-Fernandez I."/>
            <person name="Pacheco R."/>
            <person name="Padilla G."/>
            <person name="Ferreira P."/>
            <person name="Barriuso J."/>
            <person name="Kellner H."/>
            <person name="Castanera R."/>
            <person name="Alfaro M."/>
            <person name="Ramirez L."/>
            <person name="Pisabarro A.G."/>
            <person name="Kuo A."/>
            <person name="Tritt A."/>
            <person name="Lipzen A."/>
            <person name="He G."/>
            <person name="Yan M."/>
            <person name="Ng V."/>
            <person name="Cullen D."/>
            <person name="Martin F."/>
            <person name="Rosso M.-N."/>
            <person name="Henrissat B."/>
            <person name="Hibbett D."/>
            <person name="Martinez A.T."/>
            <person name="Grigoriev I.V."/>
        </authorList>
    </citation>
    <scope>NUCLEOTIDE SEQUENCE</scope>
    <source>
        <strain evidence="7">AH 44721</strain>
    </source>
</reference>
<dbReference type="EC" id="2.5.1.60" evidence="6"/>
<dbReference type="Pfam" id="PF01239">
    <property type="entry name" value="PPTA"/>
    <property type="match status" value="2"/>
</dbReference>
<comment type="catalytic activity">
    <reaction evidence="5 6">
        <text>geranylgeranyl diphosphate + L-cysteinyl-[protein] = S-geranylgeranyl-L-cysteinyl-[protein] + diphosphate</text>
        <dbReference type="Rhea" id="RHEA:21240"/>
        <dbReference type="Rhea" id="RHEA-COMP:10131"/>
        <dbReference type="Rhea" id="RHEA-COMP:11537"/>
        <dbReference type="ChEBI" id="CHEBI:29950"/>
        <dbReference type="ChEBI" id="CHEBI:33019"/>
        <dbReference type="ChEBI" id="CHEBI:57533"/>
        <dbReference type="ChEBI" id="CHEBI:86021"/>
        <dbReference type="EC" id="2.5.1.60"/>
    </reaction>
</comment>
<dbReference type="PANTHER" id="PTHR11129">
    <property type="entry name" value="PROTEIN FARNESYLTRANSFERASE ALPHA SUBUNIT/RAB GERANYLGERANYL TRANSFERASE ALPHA SUBUNIT"/>
    <property type="match status" value="1"/>
</dbReference>
<evidence type="ECO:0000313" key="8">
    <source>
        <dbReference type="Proteomes" id="UP000724874"/>
    </source>
</evidence>
<dbReference type="OrthoDB" id="1658at2759"/>
<evidence type="ECO:0000256" key="2">
    <source>
        <dbReference type="ARBA" id="ARBA00022602"/>
    </source>
</evidence>
<comment type="caution">
    <text evidence="7">The sequence shown here is derived from an EMBL/GenBank/DDBJ whole genome shotgun (WGS) entry which is preliminary data.</text>
</comment>
<accession>A0A9P5TR75</accession>
<proteinExistence type="inferred from homology"/>
<gene>
    <name evidence="7" type="ORF">CPB84DRAFT_1822739</name>
</gene>
<dbReference type="Proteomes" id="UP000724874">
    <property type="component" value="Unassembled WGS sequence"/>
</dbReference>
<dbReference type="SUPFAM" id="SSF48439">
    <property type="entry name" value="Protein prenylyltransferase"/>
    <property type="match status" value="1"/>
</dbReference>
<evidence type="ECO:0000256" key="5">
    <source>
        <dbReference type="ARBA" id="ARBA00047658"/>
    </source>
</evidence>
<name>A0A9P5TR75_GYMJU</name>
<evidence type="ECO:0000256" key="4">
    <source>
        <dbReference type="ARBA" id="ARBA00022737"/>
    </source>
</evidence>
<evidence type="ECO:0000256" key="1">
    <source>
        <dbReference type="ARBA" id="ARBA00006734"/>
    </source>
</evidence>
<dbReference type="GO" id="GO:0004663">
    <property type="term" value="F:Rab geranylgeranyltransferase activity"/>
    <property type="evidence" value="ECO:0007669"/>
    <property type="project" value="UniProtKB-UniRule"/>
</dbReference>
<dbReference type="PANTHER" id="PTHR11129:SF2">
    <property type="entry name" value="GERANYLGERANYL TRANSFERASE TYPE-2 SUBUNIT ALPHA"/>
    <property type="match status" value="1"/>
</dbReference>
<dbReference type="InterPro" id="IPR002088">
    <property type="entry name" value="Prenyl_trans_a"/>
</dbReference>
<evidence type="ECO:0000256" key="6">
    <source>
        <dbReference type="RuleBase" id="RU367120"/>
    </source>
</evidence>
<dbReference type="EMBL" id="JADNYJ010000017">
    <property type="protein sequence ID" value="KAF8906800.1"/>
    <property type="molecule type" value="Genomic_DNA"/>
</dbReference>
<organism evidence="7 8">
    <name type="scientific">Gymnopilus junonius</name>
    <name type="common">Spectacular rustgill mushroom</name>
    <name type="synonym">Gymnopilus spectabilis subsp. junonius</name>
    <dbReference type="NCBI Taxonomy" id="109634"/>
    <lineage>
        <taxon>Eukaryota</taxon>
        <taxon>Fungi</taxon>
        <taxon>Dikarya</taxon>
        <taxon>Basidiomycota</taxon>
        <taxon>Agaricomycotina</taxon>
        <taxon>Agaricomycetes</taxon>
        <taxon>Agaricomycetidae</taxon>
        <taxon>Agaricales</taxon>
        <taxon>Agaricineae</taxon>
        <taxon>Hymenogastraceae</taxon>
        <taxon>Gymnopilus</taxon>
    </lineage>
</organism>
<dbReference type="Gene3D" id="1.25.40.120">
    <property type="entry name" value="Protein prenylyltransferase"/>
    <property type="match status" value="1"/>
</dbReference>
<keyword evidence="2 6" id="KW-0637">Prenyltransferase</keyword>
<comment type="function">
    <text evidence="6">Catalyzes the transfer of a geranyl-geranyl moiety from geranyl-geranyl pyrophosphate to cysteines occuring in specific C-terminal amino acid sequences.</text>
</comment>